<dbReference type="EMBL" id="NHYD01002687">
    <property type="protein sequence ID" value="PPQ85558.1"/>
    <property type="molecule type" value="Genomic_DNA"/>
</dbReference>
<keyword evidence="3" id="KW-1185">Reference proteome</keyword>
<dbReference type="OrthoDB" id="2737573at2759"/>
<organism evidence="2 3">
    <name type="scientific">Psilocybe cyanescens</name>
    <dbReference type="NCBI Taxonomy" id="93625"/>
    <lineage>
        <taxon>Eukaryota</taxon>
        <taxon>Fungi</taxon>
        <taxon>Dikarya</taxon>
        <taxon>Basidiomycota</taxon>
        <taxon>Agaricomycotina</taxon>
        <taxon>Agaricomycetes</taxon>
        <taxon>Agaricomycetidae</taxon>
        <taxon>Agaricales</taxon>
        <taxon>Agaricineae</taxon>
        <taxon>Strophariaceae</taxon>
        <taxon>Psilocybe</taxon>
    </lineage>
</organism>
<name>A0A409X463_PSICY</name>
<comment type="caution">
    <text evidence="2">The sequence shown here is derived from an EMBL/GenBank/DDBJ whole genome shotgun (WGS) entry which is preliminary data.</text>
</comment>
<reference evidence="2 3" key="1">
    <citation type="journal article" date="2018" name="Evol. Lett.">
        <title>Horizontal gene cluster transfer increased hallucinogenic mushroom diversity.</title>
        <authorList>
            <person name="Reynolds H.T."/>
            <person name="Vijayakumar V."/>
            <person name="Gluck-Thaler E."/>
            <person name="Korotkin H.B."/>
            <person name="Matheny P.B."/>
            <person name="Slot J.C."/>
        </authorList>
    </citation>
    <scope>NUCLEOTIDE SEQUENCE [LARGE SCALE GENOMIC DNA]</scope>
    <source>
        <strain evidence="2 3">2631</strain>
    </source>
</reference>
<gene>
    <name evidence="2" type="ORF">CVT25_006728</name>
</gene>
<proteinExistence type="predicted"/>
<dbReference type="AlphaFoldDB" id="A0A409X463"/>
<accession>A0A409X463</accession>
<dbReference type="Proteomes" id="UP000283269">
    <property type="component" value="Unassembled WGS sequence"/>
</dbReference>
<evidence type="ECO:0000313" key="2">
    <source>
        <dbReference type="EMBL" id="PPQ85558.1"/>
    </source>
</evidence>
<evidence type="ECO:0000256" key="1">
    <source>
        <dbReference type="SAM" id="MobiDB-lite"/>
    </source>
</evidence>
<feature type="region of interest" description="Disordered" evidence="1">
    <location>
        <begin position="1"/>
        <end position="20"/>
    </location>
</feature>
<protein>
    <submittedName>
        <fullName evidence="2">Uncharacterized protein</fullName>
    </submittedName>
</protein>
<feature type="compositionally biased region" description="Polar residues" evidence="1">
    <location>
        <begin position="1"/>
        <end position="10"/>
    </location>
</feature>
<evidence type="ECO:0000313" key="3">
    <source>
        <dbReference type="Proteomes" id="UP000283269"/>
    </source>
</evidence>
<sequence>MSRTWTQDQISEYKAERDKKRKNQGLCPFDELSDAEKKAALAAQCAELLKTTLHTMISSAWTVERYPLSVSSAPSSGVLELPRNYLSTSGCDRIKFGEGANLAVLTYQYYDENVDSKSYSGTNYLAADGAIHPKRHEYLGPSPKIAGFRLSPQGVVETLFWDHHLETRWAGKRPWEVELEFDPVVESWFVTEFT</sequence>
<dbReference type="InParanoid" id="A0A409X463"/>